<organism evidence="2 3">
    <name type="scientific">Aquamicrobium terrae</name>
    <dbReference type="NCBI Taxonomy" id="1324945"/>
    <lineage>
        <taxon>Bacteria</taxon>
        <taxon>Pseudomonadati</taxon>
        <taxon>Pseudomonadota</taxon>
        <taxon>Alphaproteobacteria</taxon>
        <taxon>Hyphomicrobiales</taxon>
        <taxon>Phyllobacteriaceae</taxon>
        <taxon>Aquamicrobium</taxon>
    </lineage>
</organism>
<name>A0ABV2MW66_9HYPH</name>
<reference evidence="2 3" key="1">
    <citation type="submission" date="2024-06" db="EMBL/GenBank/DDBJ databases">
        <title>Genomic Encyclopedia of Type Strains, Phase IV (KMG-IV): sequencing the most valuable type-strain genomes for metagenomic binning, comparative biology and taxonomic classification.</title>
        <authorList>
            <person name="Goeker M."/>
        </authorList>
    </citation>
    <scope>NUCLEOTIDE SEQUENCE [LARGE SCALE GENOMIC DNA]</scope>
    <source>
        <strain evidence="2 3">DSM 27865</strain>
    </source>
</reference>
<dbReference type="RefSeq" id="WP_354193306.1">
    <property type="nucleotide sequence ID" value="NZ_JBEPML010000003.1"/>
</dbReference>
<keyword evidence="1" id="KW-1133">Transmembrane helix</keyword>
<dbReference type="EMBL" id="JBEPML010000003">
    <property type="protein sequence ID" value="MET3791043.1"/>
    <property type="molecule type" value="Genomic_DNA"/>
</dbReference>
<keyword evidence="1" id="KW-0472">Membrane</keyword>
<sequence length="240" mass="26348">MANKNLLSIEDWHLLFDRLCNERGYRNNGTLASELGKLSERGGAHDYEASLKSVHNWREGKHLPQKRNFALLTRMLAVDKDRDLLRHWNELYAAARGTGTTGVSATENGSAATDVGDRFRQGLLWLTATGAAFFAGFVFAAWLQGIYLPSSGRTELTIKQGETALIHAGYGDCGGAPDWNTSALRLPNTQTGVFLDGGTRTRFSIACGGFVKTRAIQFMARTQGEDKFALFGVSVRVEVE</sequence>
<gene>
    <name evidence="2" type="ORF">ABID37_001246</name>
</gene>
<keyword evidence="1" id="KW-0812">Transmembrane</keyword>
<evidence type="ECO:0000313" key="2">
    <source>
        <dbReference type="EMBL" id="MET3791043.1"/>
    </source>
</evidence>
<evidence type="ECO:0000256" key="1">
    <source>
        <dbReference type="SAM" id="Phobius"/>
    </source>
</evidence>
<protein>
    <submittedName>
        <fullName evidence="2">Uncharacterized protein</fullName>
    </submittedName>
</protein>
<proteinExistence type="predicted"/>
<dbReference type="Proteomes" id="UP001549076">
    <property type="component" value="Unassembled WGS sequence"/>
</dbReference>
<accession>A0ABV2MW66</accession>
<feature type="transmembrane region" description="Helical" evidence="1">
    <location>
        <begin position="123"/>
        <end position="143"/>
    </location>
</feature>
<comment type="caution">
    <text evidence="2">The sequence shown here is derived from an EMBL/GenBank/DDBJ whole genome shotgun (WGS) entry which is preliminary data.</text>
</comment>
<evidence type="ECO:0000313" key="3">
    <source>
        <dbReference type="Proteomes" id="UP001549076"/>
    </source>
</evidence>
<keyword evidence="3" id="KW-1185">Reference proteome</keyword>